<dbReference type="Proteomes" id="UP000030232">
    <property type="component" value="Segment"/>
</dbReference>
<dbReference type="GeneID" id="26797933"/>
<dbReference type="EMBL" id="KJ010547">
    <property type="protein sequence ID" value="AHJ87549.1"/>
    <property type="molecule type" value="Genomic_DNA"/>
</dbReference>
<dbReference type="KEGG" id="vg:26797933"/>
<reference evidence="1 2" key="1">
    <citation type="journal article" date="2015" name="Appl. Environ. Microbiol.">
        <title>Effects of actin-like proteins encoded by two Bacillus pumilus phages on unstable lysogeny, revealed by genomic analysis.</title>
        <authorList>
            <person name="Yuan Y."/>
            <person name="Peng Q."/>
            <person name="Wu D."/>
            <person name="Kou Z."/>
            <person name="Wu Y."/>
            <person name="Liu P."/>
            <person name="Gao M."/>
        </authorList>
    </citation>
    <scope>NUCLEOTIDE SEQUENCE [LARGE SCALE GENOMIC DNA]</scope>
</reference>
<dbReference type="RefSeq" id="YP_009227026.1">
    <property type="nucleotide sequence ID" value="NC_029121.1"/>
</dbReference>
<evidence type="ECO:0000313" key="1">
    <source>
        <dbReference type="EMBL" id="AHJ87549.1"/>
    </source>
</evidence>
<accession>A0A0A0PIW0</accession>
<name>A0A0A0PIW0_9CAUD</name>
<evidence type="ECO:0000313" key="2">
    <source>
        <dbReference type="Proteomes" id="UP000030232"/>
    </source>
</evidence>
<protein>
    <submittedName>
        <fullName evidence="1">Uncharacterized protein</fullName>
    </submittedName>
</protein>
<gene>
    <name evidence="1" type="ORF">Bp8pC_119</name>
</gene>
<dbReference type="OrthoDB" id="33706at10239"/>
<proteinExistence type="predicted"/>
<keyword evidence="2" id="KW-1185">Reference proteome</keyword>
<organism evidence="1 2">
    <name type="scientific">Bacillus phage Bp8p-C</name>
    <dbReference type="NCBI Taxonomy" id="1445810"/>
    <lineage>
        <taxon>Viruses</taxon>
        <taxon>Duplodnaviria</taxon>
        <taxon>Heunggongvirae</taxon>
        <taxon>Uroviricota</taxon>
        <taxon>Caudoviricetes</taxon>
        <taxon>Herelleviridae</taxon>
        <taxon>Bastillevirinae</taxon>
        <taxon>Agatevirus</taxon>
        <taxon>Agatevirus Bp8pC</taxon>
    </lineage>
</organism>
<sequence length="115" mass="13493">MVRKPMEDRHGIIVTKEQEKALDVLRGMYDSYFSLADYVEKEWETWNKGESLHEFSSLGELPLNYVIAAASSGNYNTEAKVEDVIERFIKDNEITNPEVQEIVRQLKKEINKYEY</sequence>